<dbReference type="InterPro" id="IPR010442">
    <property type="entry name" value="PET_domain"/>
</dbReference>
<dbReference type="GO" id="GO:0008270">
    <property type="term" value="F:zinc ion binding"/>
    <property type="evidence" value="ECO:0007669"/>
    <property type="project" value="InterPro"/>
</dbReference>
<dbReference type="PaxDb" id="121845-A0A3Q0JPD5"/>
<dbReference type="GeneID" id="113473161"/>
<organism evidence="3 4">
    <name type="scientific">Diaphorina citri</name>
    <name type="common">Asian citrus psyllid</name>
    <dbReference type="NCBI Taxonomy" id="121845"/>
    <lineage>
        <taxon>Eukaryota</taxon>
        <taxon>Metazoa</taxon>
        <taxon>Ecdysozoa</taxon>
        <taxon>Arthropoda</taxon>
        <taxon>Hexapoda</taxon>
        <taxon>Insecta</taxon>
        <taxon>Pterygota</taxon>
        <taxon>Neoptera</taxon>
        <taxon>Paraneoptera</taxon>
        <taxon>Hemiptera</taxon>
        <taxon>Sternorrhyncha</taxon>
        <taxon>Psylloidea</taxon>
        <taxon>Psyllidae</taxon>
        <taxon>Diaphorininae</taxon>
        <taxon>Diaphorina</taxon>
    </lineage>
</organism>
<name>A0A3Q0JPD5_DIACI</name>
<sequence length="231" mass="25441">MTVESGKQGIFYSILFASSPRRKVCKNCKCKKESHDVREEDDISAKFEILFGLSKCTPSQAVLDLKLRFPGDDEEGGRGVLGGAGLPSSYPKREYKLDWIPPNVSSELAAEYMQQLPAGKLPISGSDGALKVRSRNGWKVCKNCKCKKESHDVREEDDISAKFEILFGQFFCTPSQAVLDLKLRFPGDDEEGGRGVLGGAGLPSSYPKREYKLDWIPPNVSSELVSNSGLI</sequence>
<evidence type="ECO:0000313" key="4">
    <source>
        <dbReference type="RefSeq" id="XP_026688700.1"/>
    </source>
</evidence>
<accession>A0A3Q0JPD5</accession>
<dbReference type="AlphaFoldDB" id="A0A3Q0JPD5"/>
<dbReference type="InterPro" id="IPR047120">
    <property type="entry name" value="Pk/Esn/Tes"/>
</dbReference>
<feature type="domain" description="PET" evidence="2">
    <location>
        <begin position="93"/>
        <end position="131"/>
    </location>
</feature>
<dbReference type="Proteomes" id="UP000079169">
    <property type="component" value="Unplaced"/>
</dbReference>
<dbReference type="KEGG" id="dci:113473161"/>
<evidence type="ECO:0000259" key="2">
    <source>
        <dbReference type="Pfam" id="PF06297"/>
    </source>
</evidence>
<dbReference type="RefSeq" id="XP_026688700.1">
    <property type="nucleotide sequence ID" value="XM_026832899.1"/>
</dbReference>
<dbReference type="PANTHER" id="PTHR24211:SF22">
    <property type="entry name" value="TESTIN"/>
    <property type="match status" value="1"/>
</dbReference>
<keyword evidence="1" id="KW-0677">Repeat</keyword>
<dbReference type="Pfam" id="PF06297">
    <property type="entry name" value="PET"/>
    <property type="match status" value="1"/>
</dbReference>
<dbReference type="STRING" id="121845.A0A3Q0JPD5"/>
<reference evidence="4" key="1">
    <citation type="submission" date="2025-08" db="UniProtKB">
        <authorList>
            <consortium name="RefSeq"/>
        </authorList>
    </citation>
    <scope>IDENTIFICATION</scope>
</reference>
<protein>
    <submittedName>
        <fullName evidence="4">Testin-like</fullName>
    </submittedName>
</protein>
<keyword evidence="3" id="KW-1185">Reference proteome</keyword>
<gene>
    <name evidence="4" type="primary">LOC113473161</name>
</gene>
<evidence type="ECO:0000313" key="3">
    <source>
        <dbReference type="Proteomes" id="UP000079169"/>
    </source>
</evidence>
<proteinExistence type="predicted"/>
<dbReference type="PANTHER" id="PTHR24211">
    <property type="entry name" value="LIM DOMAIN-CONTAINING PROTEIN"/>
    <property type="match status" value="1"/>
</dbReference>
<evidence type="ECO:0000256" key="1">
    <source>
        <dbReference type="ARBA" id="ARBA00022737"/>
    </source>
</evidence>